<evidence type="ECO:0000313" key="3">
    <source>
        <dbReference type="Proteomes" id="UP000298327"/>
    </source>
</evidence>
<evidence type="ECO:0000256" key="1">
    <source>
        <dbReference type="SAM" id="MobiDB-lite"/>
    </source>
</evidence>
<dbReference type="STRING" id="205917.A0A4Y9YU04"/>
<keyword evidence="3" id="KW-1185">Reference proteome</keyword>
<sequence length="105" mass="11209">MPADLCGWWRGVAFSGIAWYAIDDLIAEIREETSNNRIKSGYANRPRAPIDTVPDAGARSGRPDGVETTDSSLAAPDIEEGLHSPLTPGSARTLSPPSTIPHLQV</sequence>
<dbReference type="Proteomes" id="UP000298327">
    <property type="component" value="Unassembled WGS sequence"/>
</dbReference>
<reference evidence="2 3" key="1">
    <citation type="submission" date="2019-02" db="EMBL/GenBank/DDBJ databases">
        <title>Genome sequencing of the rare red list fungi Dentipellis fragilis.</title>
        <authorList>
            <person name="Buettner E."/>
            <person name="Kellner H."/>
        </authorList>
    </citation>
    <scope>NUCLEOTIDE SEQUENCE [LARGE SCALE GENOMIC DNA]</scope>
    <source>
        <strain evidence="2 3">DSM 105465</strain>
    </source>
</reference>
<feature type="region of interest" description="Disordered" evidence="1">
    <location>
        <begin position="35"/>
        <end position="105"/>
    </location>
</feature>
<dbReference type="OrthoDB" id="3361363at2759"/>
<comment type="caution">
    <text evidence="2">The sequence shown here is derived from an EMBL/GenBank/DDBJ whole genome shotgun (WGS) entry which is preliminary data.</text>
</comment>
<accession>A0A4Y9YU04</accession>
<dbReference type="AlphaFoldDB" id="A0A4Y9YU04"/>
<protein>
    <submittedName>
        <fullName evidence="2">Uncharacterized protein</fullName>
    </submittedName>
</protein>
<name>A0A4Y9YU04_9AGAM</name>
<evidence type="ECO:0000313" key="2">
    <source>
        <dbReference type="EMBL" id="TFY66056.1"/>
    </source>
</evidence>
<organism evidence="2 3">
    <name type="scientific">Dentipellis fragilis</name>
    <dbReference type="NCBI Taxonomy" id="205917"/>
    <lineage>
        <taxon>Eukaryota</taxon>
        <taxon>Fungi</taxon>
        <taxon>Dikarya</taxon>
        <taxon>Basidiomycota</taxon>
        <taxon>Agaricomycotina</taxon>
        <taxon>Agaricomycetes</taxon>
        <taxon>Russulales</taxon>
        <taxon>Hericiaceae</taxon>
        <taxon>Dentipellis</taxon>
    </lineage>
</organism>
<proteinExistence type="predicted"/>
<dbReference type="EMBL" id="SEOQ01000282">
    <property type="protein sequence ID" value="TFY66056.1"/>
    <property type="molecule type" value="Genomic_DNA"/>
</dbReference>
<gene>
    <name evidence="2" type="ORF">EVG20_g5041</name>
</gene>